<accession>A0AB73BWU8</accession>
<protein>
    <submittedName>
        <fullName evidence="1">Uncharacterized protein</fullName>
    </submittedName>
</protein>
<sequence length="50" mass="6001">MLRSSKHLAFSISENEHFYKKDATKKVIYFKNNITKKVKNAIKNKNLHFF</sequence>
<reference evidence="1 2" key="1">
    <citation type="submission" date="2014-01" db="EMBL/GenBank/DDBJ databases">
        <title>Comparative genomics of Fusobacterium necrophorum wild isolates.</title>
        <authorList>
            <person name="Kittichotirat W."/>
            <person name="Bumgarner R.E."/>
            <person name="Lawrence P."/>
        </authorList>
    </citation>
    <scope>NUCLEOTIDE SEQUENCE [LARGE SCALE GENOMIC DNA]</scope>
    <source>
        <strain evidence="1 2">BL</strain>
    </source>
</reference>
<organism evidence="1 2">
    <name type="scientific">Fusobacterium necrophorum BL</name>
    <dbReference type="NCBI Taxonomy" id="1441732"/>
    <lineage>
        <taxon>Bacteria</taxon>
        <taxon>Fusobacteriati</taxon>
        <taxon>Fusobacteriota</taxon>
        <taxon>Fusobacteriia</taxon>
        <taxon>Fusobacteriales</taxon>
        <taxon>Fusobacteriaceae</taxon>
        <taxon>Fusobacterium</taxon>
    </lineage>
</organism>
<dbReference type="EMBL" id="JAAC01000108">
    <property type="protein sequence ID" value="KDE62860.1"/>
    <property type="molecule type" value="Genomic_DNA"/>
</dbReference>
<dbReference type="Proteomes" id="UP000027473">
    <property type="component" value="Unassembled WGS sequence"/>
</dbReference>
<evidence type="ECO:0000313" key="2">
    <source>
        <dbReference type="Proteomes" id="UP000027473"/>
    </source>
</evidence>
<dbReference type="AlphaFoldDB" id="A0AB73BWU8"/>
<proteinExistence type="predicted"/>
<name>A0AB73BWU8_9FUSO</name>
<gene>
    <name evidence="1" type="ORF">FUSO3_06870</name>
</gene>
<evidence type="ECO:0000313" key="1">
    <source>
        <dbReference type="EMBL" id="KDE62860.1"/>
    </source>
</evidence>
<comment type="caution">
    <text evidence="1">The sequence shown here is derived from an EMBL/GenBank/DDBJ whole genome shotgun (WGS) entry which is preliminary data.</text>
</comment>